<keyword evidence="2" id="KW-0805">Transcription regulation</keyword>
<dbReference type="SMART" id="SM00993">
    <property type="entry name" value="YL1_C"/>
    <property type="match status" value="1"/>
</dbReference>
<evidence type="ECO:0000256" key="1">
    <source>
        <dbReference type="ARBA" id="ARBA00004123"/>
    </source>
</evidence>
<name>A0A812CYB7_ACAPH</name>
<feature type="compositionally biased region" description="Polar residues" evidence="5">
    <location>
        <begin position="16"/>
        <end position="30"/>
    </location>
</feature>
<evidence type="ECO:0000256" key="2">
    <source>
        <dbReference type="ARBA" id="ARBA00023015"/>
    </source>
</evidence>
<dbReference type="GO" id="GO:0006338">
    <property type="term" value="P:chromatin remodeling"/>
    <property type="evidence" value="ECO:0007669"/>
    <property type="project" value="InterPro"/>
</dbReference>
<dbReference type="OrthoDB" id="49520at2759"/>
<feature type="domain" description="Vps72/YL1 C-terminal" evidence="6">
    <location>
        <begin position="123"/>
        <end position="152"/>
    </location>
</feature>
<dbReference type="Proteomes" id="UP000597762">
    <property type="component" value="Unassembled WGS sequence"/>
</dbReference>
<protein>
    <submittedName>
        <fullName evidence="7">INO80C</fullName>
    </submittedName>
</protein>
<dbReference type="AlphaFoldDB" id="A0A812CYB7"/>
<keyword evidence="3" id="KW-0804">Transcription</keyword>
<comment type="subcellular location">
    <subcellularLocation>
        <location evidence="1">Nucleus</location>
    </subcellularLocation>
</comment>
<keyword evidence="4" id="KW-0539">Nucleus</keyword>
<sequence length="174" mass="19105">MATALKSPAKRKSTKGKNSATTGQGIAQTSSKKRKINPPPPSPPQQTEDDESSLIATTEIVERIPIFKDPNFVHSTKSVSGAKRRGWKNLKQIIASERSLTWGADAVTYTSMEGPPSFKPAKKYSDISGLESKYRDPQSKLFYHDAKEFAQVRMLPSDLVASYLALRKANAPVP</sequence>
<dbReference type="EMBL" id="CAHIKZ030002349">
    <property type="protein sequence ID" value="CAE1285655.1"/>
    <property type="molecule type" value="Genomic_DNA"/>
</dbReference>
<evidence type="ECO:0000313" key="7">
    <source>
        <dbReference type="EMBL" id="CAE1285655.1"/>
    </source>
</evidence>
<evidence type="ECO:0000313" key="8">
    <source>
        <dbReference type="Proteomes" id="UP000597762"/>
    </source>
</evidence>
<dbReference type="Pfam" id="PF08265">
    <property type="entry name" value="YL1_C"/>
    <property type="match status" value="1"/>
</dbReference>
<evidence type="ECO:0000256" key="4">
    <source>
        <dbReference type="ARBA" id="ARBA00023242"/>
    </source>
</evidence>
<dbReference type="InterPro" id="IPR029525">
    <property type="entry name" value="INO80C/Ies6"/>
</dbReference>
<evidence type="ECO:0000259" key="6">
    <source>
        <dbReference type="SMART" id="SM00993"/>
    </source>
</evidence>
<dbReference type="PANTHER" id="PTHR31200">
    <property type="entry name" value="INO80 COMPLEX SUBUNIT C"/>
    <property type="match status" value="1"/>
</dbReference>
<accession>A0A812CYB7</accession>
<reference evidence="7" key="1">
    <citation type="submission" date="2021-01" db="EMBL/GenBank/DDBJ databases">
        <authorList>
            <person name="Li R."/>
            <person name="Bekaert M."/>
        </authorList>
    </citation>
    <scope>NUCLEOTIDE SEQUENCE</scope>
    <source>
        <strain evidence="7">Farmed</strain>
    </source>
</reference>
<proteinExistence type="predicted"/>
<dbReference type="InterPro" id="IPR013272">
    <property type="entry name" value="Vps72/YL1_C"/>
</dbReference>
<organism evidence="7 8">
    <name type="scientific">Acanthosepion pharaonis</name>
    <name type="common">Pharaoh cuttlefish</name>
    <name type="synonym">Sepia pharaonis</name>
    <dbReference type="NCBI Taxonomy" id="158019"/>
    <lineage>
        <taxon>Eukaryota</taxon>
        <taxon>Metazoa</taxon>
        <taxon>Spiralia</taxon>
        <taxon>Lophotrochozoa</taxon>
        <taxon>Mollusca</taxon>
        <taxon>Cephalopoda</taxon>
        <taxon>Coleoidea</taxon>
        <taxon>Decapodiformes</taxon>
        <taxon>Sepiida</taxon>
        <taxon>Sepiina</taxon>
        <taxon>Sepiidae</taxon>
        <taxon>Acanthosepion</taxon>
    </lineage>
</organism>
<evidence type="ECO:0000256" key="5">
    <source>
        <dbReference type="SAM" id="MobiDB-lite"/>
    </source>
</evidence>
<feature type="region of interest" description="Disordered" evidence="5">
    <location>
        <begin position="1"/>
        <end position="54"/>
    </location>
</feature>
<comment type="caution">
    <text evidence="7">The sequence shown here is derived from an EMBL/GenBank/DDBJ whole genome shotgun (WGS) entry which is preliminary data.</text>
</comment>
<dbReference type="GO" id="GO:0031011">
    <property type="term" value="C:Ino80 complex"/>
    <property type="evidence" value="ECO:0007669"/>
    <property type="project" value="InterPro"/>
</dbReference>
<keyword evidence="8" id="KW-1185">Reference proteome</keyword>
<evidence type="ECO:0000256" key="3">
    <source>
        <dbReference type="ARBA" id="ARBA00023163"/>
    </source>
</evidence>
<dbReference type="PANTHER" id="PTHR31200:SF1">
    <property type="entry name" value="INO80 COMPLEX SUBUNIT C"/>
    <property type="match status" value="1"/>
</dbReference>
<gene>
    <name evidence="7" type="ORF">SPHA_45547</name>
</gene>